<evidence type="ECO:0000313" key="1">
    <source>
        <dbReference type="EMBL" id="GEN08681.1"/>
    </source>
</evidence>
<sequence length="141" mass="14375">MPRAGIGITFQCMIRACGWVGGLLGLGMLLSGCDDAPRMSRGHDECETTLMAVRVAVVSADGARVRGATVTATNVASNVSISGVTGSDGVTTAVNETLAPSPVRITATAGSKVSPASHVEWVCDTCNCVPEPSELTLELSP</sequence>
<reference evidence="1 2" key="1">
    <citation type="submission" date="2019-07" db="EMBL/GenBank/DDBJ databases">
        <title>Whole genome shotgun sequence of Myxococcus fulvus NBRC 100333.</title>
        <authorList>
            <person name="Hosoyama A."/>
            <person name="Uohara A."/>
            <person name="Ohji S."/>
            <person name="Ichikawa N."/>
        </authorList>
    </citation>
    <scope>NUCLEOTIDE SEQUENCE [LARGE SCALE GENOMIC DNA]</scope>
    <source>
        <strain evidence="1 2">NBRC 100333</strain>
    </source>
</reference>
<accession>A0A511T3E2</accession>
<gene>
    <name evidence="1" type="ORF">MFU01_37180</name>
</gene>
<dbReference type="EMBL" id="BJXR01000030">
    <property type="protein sequence ID" value="GEN08681.1"/>
    <property type="molecule type" value="Genomic_DNA"/>
</dbReference>
<proteinExistence type="predicted"/>
<protein>
    <recommendedName>
        <fullName evidence="3">Lipoprotein</fullName>
    </recommendedName>
</protein>
<name>A0A511T3E2_MYXFU</name>
<dbReference type="OrthoDB" id="5382797at2"/>
<dbReference type="STRING" id="1334629.MFUL124B02_16225"/>
<dbReference type="Proteomes" id="UP000321514">
    <property type="component" value="Unassembled WGS sequence"/>
</dbReference>
<evidence type="ECO:0008006" key="3">
    <source>
        <dbReference type="Google" id="ProtNLM"/>
    </source>
</evidence>
<evidence type="ECO:0000313" key="2">
    <source>
        <dbReference type="Proteomes" id="UP000321514"/>
    </source>
</evidence>
<organism evidence="1 2">
    <name type="scientific">Myxococcus fulvus</name>
    <dbReference type="NCBI Taxonomy" id="33"/>
    <lineage>
        <taxon>Bacteria</taxon>
        <taxon>Pseudomonadati</taxon>
        <taxon>Myxococcota</taxon>
        <taxon>Myxococcia</taxon>
        <taxon>Myxococcales</taxon>
        <taxon>Cystobacterineae</taxon>
        <taxon>Myxococcaceae</taxon>
        <taxon>Myxococcus</taxon>
    </lineage>
</organism>
<dbReference type="AlphaFoldDB" id="A0A511T3E2"/>
<dbReference type="PROSITE" id="PS51257">
    <property type="entry name" value="PROKAR_LIPOPROTEIN"/>
    <property type="match status" value="1"/>
</dbReference>
<comment type="caution">
    <text evidence="1">The sequence shown here is derived from an EMBL/GenBank/DDBJ whole genome shotgun (WGS) entry which is preliminary data.</text>
</comment>